<dbReference type="Proteomes" id="UP000041254">
    <property type="component" value="Unassembled WGS sequence"/>
</dbReference>
<accession>A0A0G4GML4</accession>
<sequence>MRSHYVPASYRGPTNQHGDALFGGSELFTADEVEVLHADGVSSISSQRCEQPAVTELPGPSLPALSALRIALLAVNPFLPRLAFLRGSSLSAGDLRQLIGWFAKGREISLVYSTSRHGFYFVDLLAKVIGVWPIVLVIRKGTYLFGYFVGAGIQEPNYLDVVHHYECKVVAFSLAGHFDKRTRVDLLTQLQFVSVAGRKLAPPCPRLTIGDLSFGHDMRFCRHLTHCRNLIQSREVVSNEVVKVDCLEVWTFSLGKGRERSCDFLL</sequence>
<dbReference type="InterPro" id="IPR006571">
    <property type="entry name" value="TLDc_dom"/>
</dbReference>
<feature type="domain" description="TLDc" evidence="1">
    <location>
        <begin position="101"/>
        <end position="252"/>
    </location>
</feature>
<organism evidence="2 3">
    <name type="scientific">Vitrella brassicaformis (strain CCMP3155)</name>
    <dbReference type="NCBI Taxonomy" id="1169540"/>
    <lineage>
        <taxon>Eukaryota</taxon>
        <taxon>Sar</taxon>
        <taxon>Alveolata</taxon>
        <taxon>Colpodellida</taxon>
        <taxon>Vitrellaceae</taxon>
        <taxon>Vitrella</taxon>
    </lineage>
</organism>
<reference evidence="2 3" key="1">
    <citation type="submission" date="2014-11" db="EMBL/GenBank/DDBJ databases">
        <authorList>
            <person name="Zhu J."/>
            <person name="Qi W."/>
            <person name="Song R."/>
        </authorList>
    </citation>
    <scope>NUCLEOTIDE SEQUENCE [LARGE SCALE GENOMIC DNA]</scope>
</reference>
<dbReference type="Pfam" id="PF07534">
    <property type="entry name" value="TLD"/>
    <property type="match status" value="1"/>
</dbReference>
<name>A0A0G4GML4_VITBC</name>
<evidence type="ECO:0000313" key="3">
    <source>
        <dbReference type="Proteomes" id="UP000041254"/>
    </source>
</evidence>
<dbReference type="PhylomeDB" id="A0A0G4GML4"/>
<proteinExistence type="predicted"/>
<dbReference type="AlphaFoldDB" id="A0A0G4GML4"/>
<keyword evidence="3" id="KW-1185">Reference proteome</keyword>
<gene>
    <name evidence="2" type="ORF">Vbra_10170</name>
</gene>
<dbReference type="VEuPathDB" id="CryptoDB:Vbra_10170"/>
<evidence type="ECO:0000259" key="1">
    <source>
        <dbReference type="Pfam" id="PF07534"/>
    </source>
</evidence>
<protein>
    <recommendedName>
        <fullName evidence="1">TLDc domain-containing protein</fullName>
    </recommendedName>
</protein>
<dbReference type="InParanoid" id="A0A0G4GML4"/>
<evidence type="ECO:0000313" key="2">
    <source>
        <dbReference type="EMBL" id="CEM31426.1"/>
    </source>
</evidence>
<dbReference type="EMBL" id="CDMY01000718">
    <property type="protein sequence ID" value="CEM31426.1"/>
    <property type="molecule type" value="Genomic_DNA"/>
</dbReference>